<proteinExistence type="predicted"/>
<sequence length="172" mass="20190">MKIYTLKTVQNLPVSLEEAWDFFSSPHNLKTITPDYMGFDIISGGDRKMFSGQIIQYIVTPVAGIKTKWVTEITHVKEKEFFVDEQRFGPYALWHHKHFFKEIPGGVEMEDIVDYKLPFGFMGRIVHPWLVGPKLKEIFDFRREKLKELFGEYAPLKDQKTEITERSTSQEL</sequence>
<organism evidence="1">
    <name type="scientific">Salinimicrobium catena</name>
    <dbReference type="NCBI Taxonomy" id="390640"/>
    <lineage>
        <taxon>Bacteria</taxon>
        <taxon>Pseudomonadati</taxon>
        <taxon>Bacteroidota</taxon>
        <taxon>Flavobacteriia</taxon>
        <taxon>Flavobacteriales</taxon>
        <taxon>Flavobacteriaceae</taxon>
        <taxon>Salinimicrobium</taxon>
    </lineage>
</organism>
<name>A0A7C2QY71_9FLAO</name>
<protein>
    <submittedName>
        <fullName evidence="1">Cell division inhibitor</fullName>
    </submittedName>
</protein>
<dbReference type="EMBL" id="DSEE01000078">
    <property type="protein sequence ID" value="HER39790.1"/>
    <property type="molecule type" value="Genomic_DNA"/>
</dbReference>
<comment type="caution">
    <text evidence="1">The sequence shown here is derived from an EMBL/GenBank/DDBJ whole genome shotgun (WGS) entry which is preliminary data.</text>
</comment>
<gene>
    <name evidence="1" type="ORF">ENO10_01045</name>
</gene>
<dbReference type="InterPro" id="IPR023393">
    <property type="entry name" value="START-like_dom_sf"/>
</dbReference>
<dbReference type="Gene3D" id="3.30.530.20">
    <property type="match status" value="1"/>
</dbReference>
<dbReference type="AlphaFoldDB" id="A0A7C2QY71"/>
<evidence type="ECO:0000313" key="1">
    <source>
        <dbReference type="EMBL" id="HER39790.1"/>
    </source>
</evidence>
<accession>A0A7C2QY71</accession>
<dbReference type="Proteomes" id="UP000885753">
    <property type="component" value="Unassembled WGS sequence"/>
</dbReference>
<dbReference type="SUPFAM" id="SSF55961">
    <property type="entry name" value="Bet v1-like"/>
    <property type="match status" value="1"/>
</dbReference>
<dbReference type="CDD" id="cd07820">
    <property type="entry name" value="SRPBCC_3"/>
    <property type="match status" value="1"/>
</dbReference>
<reference evidence="1" key="1">
    <citation type="journal article" date="2020" name="mSystems">
        <title>Genome- and Community-Level Interaction Insights into Carbon Utilization and Element Cycling Functions of Hydrothermarchaeota in Hydrothermal Sediment.</title>
        <authorList>
            <person name="Zhou Z."/>
            <person name="Liu Y."/>
            <person name="Xu W."/>
            <person name="Pan J."/>
            <person name="Luo Z.H."/>
            <person name="Li M."/>
        </authorList>
    </citation>
    <scope>NUCLEOTIDE SEQUENCE [LARGE SCALE GENOMIC DNA]</scope>
    <source>
        <strain evidence="1">SpSt-1235</strain>
    </source>
</reference>